<evidence type="ECO:0000256" key="2">
    <source>
        <dbReference type="ARBA" id="ARBA00006275"/>
    </source>
</evidence>
<dbReference type="PROSITE" id="PS51257">
    <property type="entry name" value="PROKAR_LIPOPROTEIN"/>
    <property type="match status" value="1"/>
</dbReference>
<comment type="subcellular location">
    <subcellularLocation>
        <location evidence="1">Cell outer membrane</location>
    </subcellularLocation>
</comment>
<evidence type="ECO:0000256" key="5">
    <source>
        <dbReference type="ARBA" id="ARBA00023237"/>
    </source>
</evidence>
<keyword evidence="4" id="KW-0472">Membrane</keyword>
<dbReference type="Gene3D" id="1.25.40.390">
    <property type="match status" value="1"/>
</dbReference>
<keyword evidence="3" id="KW-0732">Signal</keyword>
<feature type="domain" description="RagB/SusD" evidence="6">
    <location>
        <begin position="340"/>
        <end position="559"/>
    </location>
</feature>
<proteinExistence type="inferred from homology"/>
<feature type="domain" description="SusD-like N-terminal" evidence="7">
    <location>
        <begin position="83"/>
        <end position="225"/>
    </location>
</feature>
<evidence type="ECO:0008006" key="10">
    <source>
        <dbReference type="Google" id="ProtNLM"/>
    </source>
</evidence>
<reference evidence="8 9" key="1">
    <citation type="submission" date="2012-02" db="EMBL/GenBank/DDBJ databases">
        <title>The Genome Sequence of Bacteroides finegoldii CL09T03C10.</title>
        <authorList>
            <consortium name="The Broad Institute Genome Sequencing Platform"/>
            <person name="Earl A."/>
            <person name="Ward D."/>
            <person name="Feldgarden M."/>
            <person name="Gevers D."/>
            <person name="Zitomersky N.L."/>
            <person name="Coyne M.J."/>
            <person name="Comstock L.E."/>
            <person name="Young S.K."/>
            <person name="Zeng Q."/>
            <person name="Gargeya S."/>
            <person name="Fitzgerald M."/>
            <person name="Haas B."/>
            <person name="Abouelleil A."/>
            <person name="Alvarado L."/>
            <person name="Arachchi H.M."/>
            <person name="Berlin A."/>
            <person name="Chapman S.B."/>
            <person name="Gearin G."/>
            <person name="Goldberg J."/>
            <person name="Griggs A."/>
            <person name="Gujja S."/>
            <person name="Hansen M."/>
            <person name="Heiman D."/>
            <person name="Howarth C."/>
            <person name="Larimer J."/>
            <person name="Lui A."/>
            <person name="MacDonald P.J.P."/>
            <person name="McCowen C."/>
            <person name="Montmayeur A."/>
            <person name="Murphy C."/>
            <person name="Neiman D."/>
            <person name="Pearson M."/>
            <person name="Priest M."/>
            <person name="Roberts A."/>
            <person name="Saif S."/>
            <person name="Shea T."/>
            <person name="Sisk P."/>
            <person name="Stolte C."/>
            <person name="Sykes S."/>
            <person name="Wortman J."/>
            <person name="Nusbaum C."/>
            <person name="Birren B."/>
        </authorList>
    </citation>
    <scope>NUCLEOTIDE SEQUENCE [LARGE SCALE GENOMIC DNA]</scope>
    <source>
        <strain evidence="8 9">CL09T03C10</strain>
    </source>
</reference>
<name>K5BT71_9BACE</name>
<dbReference type="InterPro" id="IPR033985">
    <property type="entry name" value="SusD-like_N"/>
</dbReference>
<dbReference type="RefSeq" id="WP_007764045.1">
    <property type="nucleotide sequence ID" value="NZ_AKBZ01000007.1"/>
</dbReference>
<organism evidence="8 9">
    <name type="scientific">Bacteroides finegoldii CL09T03C10</name>
    <dbReference type="NCBI Taxonomy" id="997888"/>
    <lineage>
        <taxon>Bacteria</taxon>
        <taxon>Pseudomonadati</taxon>
        <taxon>Bacteroidota</taxon>
        <taxon>Bacteroidia</taxon>
        <taxon>Bacteroidales</taxon>
        <taxon>Bacteroidaceae</taxon>
        <taxon>Bacteroides</taxon>
    </lineage>
</organism>
<protein>
    <recommendedName>
        <fullName evidence="10">RagB/SusD domain-containing protein</fullName>
    </recommendedName>
</protein>
<evidence type="ECO:0000256" key="3">
    <source>
        <dbReference type="ARBA" id="ARBA00022729"/>
    </source>
</evidence>
<dbReference type="Pfam" id="PF07980">
    <property type="entry name" value="SusD_RagB"/>
    <property type="match status" value="1"/>
</dbReference>
<evidence type="ECO:0000313" key="9">
    <source>
        <dbReference type="Proteomes" id="UP000007995"/>
    </source>
</evidence>
<gene>
    <name evidence="8" type="ORF">HMPREF1057_02662</name>
</gene>
<evidence type="ECO:0000259" key="7">
    <source>
        <dbReference type="Pfam" id="PF14322"/>
    </source>
</evidence>
<evidence type="ECO:0000313" key="8">
    <source>
        <dbReference type="EMBL" id="EKJ90627.1"/>
    </source>
</evidence>
<dbReference type="InterPro" id="IPR011990">
    <property type="entry name" value="TPR-like_helical_dom_sf"/>
</dbReference>
<dbReference type="SUPFAM" id="SSF48452">
    <property type="entry name" value="TPR-like"/>
    <property type="match status" value="1"/>
</dbReference>
<evidence type="ECO:0000256" key="4">
    <source>
        <dbReference type="ARBA" id="ARBA00023136"/>
    </source>
</evidence>
<keyword evidence="5" id="KW-0998">Cell outer membrane</keyword>
<evidence type="ECO:0000259" key="6">
    <source>
        <dbReference type="Pfam" id="PF07980"/>
    </source>
</evidence>
<dbReference type="Proteomes" id="UP000007995">
    <property type="component" value="Unassembled WGS sequence"/>
</dbReference>
<evidence type="ECO:0000256" key="1">
    <source>
        <dbReference type="ARBA" id="ARBA00004442"/>
    </source>
</evidence>
<dbReference type="EMBL" id="AGXW01000009">
    <property type="protein sequence ID" value="EKJ90627.1"/>
    <property type="molecule type" value="Genomic_DNA"/>
</dbReference>
<dbReference type="Pfam" id="PF14322">
    <property type="entry name" value="SusD-like_3"/>
    <property type="match status" value="1"/>
</dbReference>
<dbReference type="OrthoDB" id="9792139at2"/>
<dbReference type="GO" id="GO:0009279">
    <property type="term" value="C:cell outer membrane"/>
    <property type="evidence" value="ECO:0007669"/>
    <property type="project" value="UniProtKB-SubCell"/>
</dbReference>
<comment type="caution">
    <text evidence="8">The sequence shown here is derived from an EMBL/GenBank/DDBJ whole genome shotgun (WGS) entry which is preliminary data.</text>
</comment>
<dbReference type="AlphaFoldDB" id="K5BT71"/>
<dbReference type="InterPro" id="IPR012944">
    <property type="entry name" value="SusD_RagB_dom"/>
</dbReference>
<accession>K5BT71</accession>
<dbReference type="HOGENOM" id="CLU_015553_1_0_10"/>
<sequence>MKINHIIRITILVTAGLWLASCEKIFDELAIHPNQQDVNGFYTNPENINLGIIGIYSYITAPRAMGASGLGLICNRGDEGSARSDYASPGQYTSALTPSYYTIVQPYQLLYTTMAQACQMIEVIPGVDFKSEAQKNAYLGEAYFLRAWCHFFLLTNYRNIPLMDRKPESAKDFRPQAEPEAVWELIVADLIQAKGLLPPKGYWDTAYPGRATSGAAAALLGKAYLYRSGIEKYYGNSSATYYDEAAAAFDEVISGQHGTYSLVDYSWNFDVAHENNDESVFEFQFLGDAVNTSFNPGLPESGVWKDPRGFYPPNTDKGNTAQDQVMHEWVYQAFIHSKDVDGRTDSRMFGTLIFDDSSSDISARAGDRVTVFDGKTYDETYGKKGFGLSNVKAAKYKSAGRKWLDWDLPTVDPGNKMYFYYQRAHGVNFRYIRYADVLLMYAEAVVSGGIQGSLTPLEAVNRVRARSGVDMPPLSAVDRTAIENERILELTGEGHRYFDLLRWGKVAQRFRELEATDPDFKQYGMSAYLGFQEGRDEWLPIPLDEVEGNPYITANNPGW</sequence>
<comment type="similarity">
    <text evidence="2">Belongs to the SusD family.</text>
</comment>